<evidence type="ECO:0000256" key="5">
    <source>
        <dbReference type="ARBA" id="ARBA00022781"/>
    </source>
</evidence>
<dbReference type="HAMAP" id="MF_01398">
    <property type="entry name" value="ATP_synth_b_bprime"/>
    <property type="match status" value="1"/>
</dbReference>
<dbReference type="eggNOG" id="COG0711">
    <property type="taxonomic scope" value="Bacteria"/>
</dbReference>
<accession>K0J7R2</accession>
<evidence type="ECO:0000313" key="15">
    <source>
        <dbReference type="EMBL" id="BAM47813.1"/>
    </source>
</evidence>
<organism evidence="15 16">
    <name type="scientific">Amphibacillus xylanus (strain ATCC 51415 / DSM 6626 / JCM 7361 / LMG 17667 / NBRC 15112 / Ep01)</name>
    <dbReference type="NCBI Taxonomy" id="698758"/>
    <lineage>
        <taxon>Bacteria</taxon>
        <taxon>Bacillati</taxon>
        <taxon>Bacillota</taxon>
        <taxon>Bacilli</taxon>
        <taxon>Bacillales</taxon>
        <taxon>Bacillaceae</taxon>
        <taxon>Amphibacillus</taxon>
    </lineage>
</organism>
<sequence length="181" mass="20804">MVSLLAQTAPDGRVFGLDLQTFFDMGIQLFNGILLSVILGWLLYNPVKQFLQNRAERIQSKITESEAVMAKGNKLIAEYDKKLQEIDKERVEIFEAARLAAEEEGKTIIEAARKEAQELKARSMESISKEKARLKEESRLYIIELASLMAEKYITQNIDDETQEKIFEETLAKLEDTQWQN</sequence>
<dbReference type="GO" id="GO:0046961">
    <property type="term" value="F:proton-transporting ATPase activity, rotational mechanism"/>
    <property type="evidence" value="ECO:0007669"/>
    <property type="project" value="TreeGrafter"/>
</dbReference>
<feature type="coiled-coil region" evidence="14">
    <location>
        <begin position="102"/>
        <end position="129"/>
    </location>
</feature>
<evidence type="ECO:0000256" key="4">
    <source>
        <dbReference type="ARBA" id="ARBA00022692"/>
    </source>
</evidence>
<dbReference type="Proteomes" id="UP000006294">
    <property type="component" value="Chromosome"/>
</dbReference>
<feature type="transmembrane region" description="Helical" evidence="12">
    <location>
        <begin position="25"/>
        <end position="44"/>
    </location>
</feature>
<evidence type="ECO:0000313" key="16">
    <source>
        <dbReference type="Proteomes" id="UP000006294"/>
    </source>
</evidence>
<dbReference type="GO" id="GO:0045259">
    <property type="term" value="C:proton-transporting ATP synthase complex"/>
    <property type="evidence" value="ECO:0007669"/>
    <property type="project" value="UniProtKB-KW"/>
</dbReference>
<evidence type="ECO:0000256" key="1">
    <source>
        <dbReference type="ARBA" id="ARBA00005513"/>
    </source>
</evidence>
<keyword evidence="12" id="KW-1003">Cell membrane</keyword>
<dbReference type="PANTHER" id="PTHR33445">
    <property type="entry name" value="ATP SYNTHASE SUBUNIT B', CHLOROPLASTIC"/>
    <property type="match status" value="1"/>
</dbReference>
<evidence type="ECO:0000256" key="11">
    <source>
        <dbReference type="ARBA" id="ARBA00037847"/>
    </source>
</evidence>
<keyword evidence="15" id="KW-0378">Hydrolase</keyword>
<comment type="similarity">
    <text evidence="1 12 13">Belongs to the ATPase B chain family.</text>
</comment>
<dbReference type="HOGENOM" id="CLU_079215_4_0_9"/>
<dbReference type="RefSeq" id="WP_015010406.1">
    <property type="nucleotide sequence ID" value="NC_018704.1"/>
</dbReference>
<dbReference type="EMBL" id="AP012050">
    <property type="protein sequence ID" value="BAM47813.1"/>
    <property type="molecule type" value="Genomic_DNA"/>
</dbReference>
<keyword evidence="9 12" id="KW-0066">ATP synthesis</keyword>
<dbReference type="GO" id="GO:0016787">
    <property type="term" value="F:hydrolase activity"/>
    <property type="evidence" value="ECO:0007669"/>
    <property type="project" value="UniProtKB-KW"/>
</dbReference>
<dbReference type="InterPro" id="IPR002146">
    <property type="entry name" value="ATP_synth_b/b'su_bac/chlpt"/>
</dbReference>
<keyword evidence="14" id="KW-0175">Coiled coil</keyword>
<evidence type="ECO:0000256" key="14">
    <source>
        <dbReference type="SAM" id="Coils"/>
    </source>
</evidence>
<protein>
    <recommendedName>
        <fullName evidence="12">ATP synthase subunit b</fullName>
    </recommendedName>
    <alternativeName>
        <fullName evidence="12">ATP synthase F(0) sector subunit b</fullName>
    </alternativeName>
    <alternativeName>
        <fullName evidence="12">ATPase subunit I</fullName>
    </alternativeName>
    <alternativeName>
        <fullName evidence="12">F-type ATPase subunit b</fullName>
        <shortName evidence="12">F-ATPase subunit b</shortName>
    </alternativeName>
</protein>
<dbReference type="STRING" id="698758.AXY_16810"/>
<comment type="function">
    <text evidence="10 12">F(1)F(0) ATP synthase produces ATP from ADP in the presence of a proton or sodium gradient. F-type ATPases consist of two structural domains, F(1) containing the extramembraneous catalytic core and F(0) containing the membrane proton channel, linked together by a central stalk and a peripheral stalk. During catalysis, ATP synthesis in the catalytic domain of F(1) is coupled via a rotary mechanism of the central stalk subunits to proton translocation.</text>
</comment>
<dbReference type="CDD" id="cd06503">
    <property type="entry name" value="ATP-synt_Fo_b"/>
    <property type="match status" value="1"/>
</dbReference>
<keyword evidence="3 12" id="KW-0138">CF(0)</keyword>
<dbReference type="AlphaFoldDB" id="K0J7R2"/>
<gene>
    <name evidence="12 15" type="primary">atpF</name>
    <name evidence="15" type="ordered locus">AXY_16810</name>
</gene>
<keyword evidence="6 12" id="KW-1133">Transmembrane helix</keyword>
<evidence type="ECO:0000256" key="7">
    <source>
        <dbReference type="ARBA" id="ARBA00023065"/>
    </source>
</evidence>
<dbReference type="GO" id="GO:0012505">
    <property type="term" value="C:endomembrane system"/>
    <property type="evidence" value="ECO:0007669"/>
    <property type="project" value="UniProtKB-SubCell"/>
</dbReference>
<keyword evidence="2 12" id="KW-0813">Transport</keyword>
<evidence type="ECO:0000256" key="13">
    <source>
        <dbReference type="RuleBase" id="RU003848"/>
    </source>
</evidence>
<reference evidence="15 16" key="1">
    <citation type="submission" date="2011-01" db="EMBL/GenBank/DDBJ databases">
        <title>Whole genome sequence of Amphibacillus xylinus NBRC 15112.</title>
        <authorList>
            <person name="Nakazawa H."/>
            <person name="Katano Y."/>
            <person name="Nakamura S."/>
            <person name="Sasagawa M."/>
            <person name="Fukada J."/>
            <person name="Arai T."/>
            <person name="Sasakura N."/>
            <person name="Mochizuki D."/>
            <person name="Hosoyama A."/>
            <person name="Harada K."/>
            <person name="Horikawa H."/>
            <person name="Kato Y."/>
            <person name="Harada T."/>
            <person name="Sasaki K."/>
            <person name="Sekiguchi M."/>
            <person name="Hodoyama M."/>
            <person name="Nishiko R."/>
            <person name="Narita H."/>
            <person name="Hanamaki A."/>
            <person name="Hata C."/>
            <person name="Konno Y."/>
            <person name="Niimura Y."/>
            <person name="Yamazaki S."/>
            <person name="Fujita N."/>
        </authorList>
    </citation>
    <scope>NUCLEOTIDE SEQUENCE [LARGE SCALE GENOMIC DNA]</scope>
    <source>
        <strain evidence="16">ATCC 51415 / DSM 6626 / JCM 7361 / LMG 17667 / NBRC 15112 / Ep01</strain>
    </source>
</reference>
<evidence type="ECO:0000256" key="3">
    <source>
        <dbReference type="ARBA" id="ARBA00022547"/>
    </source>
</evidence>
<evidence type="ECO:0000256" key="12">
    <source>
        <dbReference type="HAMAP-Rule" id="MF_01398"/>
    </source>
</evidence>
<evidence type="ECO:0000256" key="10">
    <source>
        <dbReference type="ARBA" id="ARBA00025198"/>
    </source>
</evidence>
<keyword evidence="16" id="KW-1185">Reference proteome</keyword>
<comment type="function">
    <text evidence="12">Component of the F(0) channel, it forms part of the peripheral stalk, linking F(1) to F(0).</text>
</comment>
<dbReference type="KEGG" id="axl:AXY_16810"/>
<comment type="subcellular location">
    <subcellularLocation>
        <location evidence="12">Cell membrane</location>
        <topology evidence="12">Single-pass membrane protein</topology>
    </subcellularLocation>
    <subcellularLocation>
        <location evidence="11">Endomembrane system</location>
        <topology evidence="11">Single-pass membrane protein</topology>
    </subcellularLocation>
</comment>
<keyword evidence="4 12" id="KW-0812">Transmembrane</keyword>
<dbReference type="GO" id="GO:0046933">
    <property type="term" value="F:proton-transporting ATP synthase activity, rotational mechanism"/>
    <property type="evidence" value="ECO:0007669"/>
    <property type="project" value="UniProtKB-UniRule"/>
</dbReference>
<evidence type="ECO:0000256" key="8">
    <source>
        <dbReference type="ARBA" id="ARBA00023136"/>
    </source>
</evidence>
<keyword evidence="8 12" id="KW-0472">Membrane</keyword>
<name>K0J7R2_AMPXN</name>
<comment type="subunit">
    <text evidence="12">F-type ATPases have 2 components, F(1) - the catalytic core - and F(0) - the membrane proton channel. F(1) has five subunits: alpha(3), beta(3), gamma(1), delta(1), epsilon(1). F(0) has three main subunits: a(1), b(2) and c(10-14). The alpha and beta chains form an alternating ring which encloses part of the gamma chain. F(1) is attached to F(0) by a central stalk formed by the gamma and epsilon chains, while a peripheral stalk is formed by the delta and b chains.</text>
</comment>
<evidence type="ECO:0000256" key="9">
    <source>
        <dbReference type="ARBA" id="ARBA00023310"/>
    </source>
</evidence>
<dbReference type="InterPro" id="IPR050059">
    <property type="entry name" value="ATP_synthase_B_chain"/>
</dbReference>
<evidence type="ECO:0000256" key="6">
    <source>
        <dbReference type="ARBA" id="ARBA00022989"/>
    </source>
</evidence>
<proteinExistence type="inferred from homology"/>
<dbReference type="GO" id="GO:0005886">
    <property type="term" value="C:plasma membrane"/>
    <property type="evidence" value="ECO:0007669"/>
    <property type="project" value="UniProtKB-SubCell"/>
</dbReference>
<keyword evidence="7 12" id="KW-0406">Ion transport</keyword>
<evidence type="ECO:0000256" key="2">
    <source>
        <dbReference type="ARBA" id="ARBA00022448"/>
    </source>
</evidence>
<dbReference type="Pfam" id="PF00430">
    <property type="entry name" value="ATP-synt_B"/>
    <property type="match status" value="1"/>
</dbReference>
<dbReference type="PANTHER" id="PTHR33445:SF2">
    <property type="entry name" value="ATP SYNTHASE SUBUNIT B', CHLOROPLASTIC"/>
    <property type="match status" value="1"/>
</dbReference>
<keyword evidence="5 12" id="KW-0375">Hydrogen ion transport</keyword>